<organism evidence="1 2">
    <name type="scientific">Luteolibacter pohnpeiensis</name>
    <dbReference type="NCBI Taxonomy" id="454153"/>
    <lineage>
        <taxon>Bacteria</taxon>
        <taxon>Pseudomonadati</taxon>
        <taxon>Verrucomicrobiota</taxon>
        <taxon>Verrucomicrobiia</taxon>
        <taxon>Verrucomicrobiales</taxon>
        <taxon>Verrucomicrobiaceae</taxon>
        <taxon>Luteolibacter</taxon>
    </lineage>
</organism>
<comment type="caution">
    <text evidence="1">The sequence shown here is derived from an EMBL/GenBank/DDBJ whole genome shotgun (WGS) entry which is preliminary data.</text>
</comment>
<dbReference type="Proteomes" id="UP000603141">
    <property type="component" value="Unassembled WGS sequence"/>
</dbReference>
<accession>A0A934S7T1</accession>
<keyword evidence="2" id="KW-1185">Reference proteome</keyword>
<sequence length="67" mass="7509">MMKPITPEMAKRQSMVSVTSPYLRTETDMLEKAVAQFVGCNIALVETGHGIEIWRVKSEVKEVKNGN</sequence>
<dbReference type="RefSeq" id="WP_200274075.1">
    <property type="nucleotide sequence ID" value="NZ_JAENIJ010000072.1"/>
</dbReference>
<proteinExistence type="predicted"/>
<dbReference type="EMBL" id="JAENIJ010000072">
    <property type="protein sequence ID" value="MBK1884665.1"/>
    <property type="molecule type" value="Genomic_DNA"/>
</dbReference>
<name>A0A934S7T1_9BACT</name>
<protein>
    <submittedName>
        <fullName evidence="1">Uncharacterized protein</fullName>
    </submittedName>
</protein>
<gene>
    <name evidence="1" type="ORF">JIN85_19800</name>
</gene>
<reference evidence="1" key="1">
    <citation type="submission" date="2021-01" db="EMBL/GenBank/DDBJ databases">
        <title>Modified the classification status of verrucomicrobia.</title>
        <authorList>
            <person name="Feng X."/>
        </authorList>
    </citation>
    <scope>NUCLEOTIDE SEQUENCE</scope>
    <source>
        <strain evidence="1">KCTC 22041</strain>
    </source>
</reference>
<dbReference type="AlphaFoldDB" id="A0A934S7T1"/>
<evidence type="ECO:0000313" key="1">
    <source>
        <dbReference type="EMBL" id="MBK1884665.1"/>
    </source>
</evidence>
<evidence type="ECO:0000313" key="2">
    <source>
        <dbReference type="Proteomes" id="UP000603141"/>
    </source>
</evidence>